<evidence type="ECO:0000256" key="6">
    <source>
        <dbReference type="ARBA" id="ARBA00023125"/>
    </source>
</evidence>
<feature type="domain" description="C2H2-type" evidence="9">
    <location>
        <begin position="176"/>
        <end position="203"/>
    </location>
</feature>
<dbReference type="SMART" id="SM00355">
    <property type="entry name" value="ZnF_C2H2"/>
    <property type="match status" value="3"/>
</dbReference>
<evidence type="ECO:0000256" key="5">
    <source>
        <dbReference type="ARBA" id="ARBA00022833"/>
    </source>
</evidence>
<comment type="caution">
    <text evidence="10">The sequence shown here is derived from an EMBL/GenBank/DDBJ whole genome shotgun (WGS) entry which is preliminary data.</text>
</comment>
<evidence type="ECO:0000259" key="9">
    <source>
        <dbReference type="PROSITE" id="PS50157"/>
    </source>
</evidence>
<gene>
    <name evidence="10" type="ORF">NQ318_014133</name>
</gene>
<evidence type="ECO:0000313" key="10">
    <source>
        <dbReference type="EMBL" id="KAJ8939569.1"/>
    </source>
</evidence>
<dbReference type="GO" id="GO:0005634">
    <property type="term" value="C:nucleus"/>
    <property type="evidence" value="ECO:0007669"/>
    <property type="project" value="UniProtKB-SubCell"/>
</dbReference>
<dbReference type="InterPro" id="IPR036236">
    <property type="entry name" value="Znf_C2H2_sf"/>
</dbReference>
<keyword evidence="5" id="KW-0862">Zinc</keyword>
<protein>
    <recommendedName>
        <fullName evidence="9">C2H2-type domain-containing protein</fullName>
    </recommendedName>
</protein>
<evidence type="ECO:0000256" key="1">
    <source>
        <dbReference type="ARBA" id="ARBA00004123"/>
    </source>
</evidence>
<dbReference type="InterPro" id="IPR013087">
    <property type="entry name" value="Znf_C2H2_type"/>
</dbReference>
<evidence type="ECO:0000256" key="2">
    <source>
        <dbReference type="ARBA" id="ARBA00022723"/>
    </source>
</evidence>
<dbReference type="Gene3D" id="3.30.160.60">
    <property type="entry name" value="Classic Zinc Finger"/>
    <property type="match status" value="2"/>
</dbReference>
<dbReference type="PROSITE" id="PS50157">
    <property type="entry name" value="ZINC_FINGER_C2H2_2"/>
    <property type="match status" value="2"/>
</dbReference>
<keyword evidence="3" id="KW-0677">Repeat</keyword>
<keyword evidence="7" id="KW-0539">Nucleus</keyword>
<dbReference type="Proteomes" id="UP001162162">
    <property type="component" value="Unassembled WGS sequence"/>
</dbReference>
<dbReference type="GO" id="GO:0008270">
    <property type="term" value="F:zinc ion binding"/>
    <property type="evidence" value="ECO:0007669"/>
    <property type="project" value="UniProtKB-KW"/>
</dbReference>
<name>A0AAV8XM33_9CUCU</name>
<evidence type="ECO:0000256" key="4">
    <source>
        <dbReference type="ARBA" id="ARBA00022771"/>
    </source>
</evidence>
<dbReference type="SUPFAM" id="SSF57667">
    <property type="entry name" value="beta-beta-alpha zinc fingers"/>
    <property type="match status" value="2"/>
</dbReference>
<keyword evidence="6" id="KW-0238">DNA-binding</keyword>
<proteinExistence type="predicted"/>
<accession>A0AAV8XM33</accession>
<evidence type="ECO:0000256" key="7">
    <source>
        <dbReference type="ARBA" id="ARBA00023242"/>
    </source>
</evidence>
<comment type="subcellular location">
    <subcellularLocation>
        <location evidence="1">Nucleus</location>
    </subcellularLocation>
</comment>
<keyword evidence="11" id="KW-1185">Reference proteome</keyword>
<sequence length="269" mass="31151">MHPGSDGVCRVATVRTSQDIKSTRDPKICLSCQTSLLNYYQFVTECLAKQENIVEHDDREAIKSEELDIKMEEECDRNTDNTVSLINSSAIPSEDTEVKSFVDRSYEQETNHTSVNWDPNQNGNEIKLEYPKDHKLIEDVAVTRYHCYHCPYVTKQKGLLSRHVLIHRKSFEIITYDCSLCPYKAIRKSNLTQHVLIHKDASEIATYDCSFCSYNSKRKSYLTRHMLIHKDASEITTYDCSFCSYKAKRKKKGTGPKEIKKKGFRKKNI</sequence>
<dbReference type="AlphaFoldDB" id="A0AAV8XM33"/>
<feature type="domain" description="C2H2-type" evidence="9">
    <location>
        <begin position="207"/>
        <end position="234"/>
    </location>
</feature>
<evidence type="ECO:0000256" key="3">
    <source>
        <dbReference type="ARBA" id="ARBA00022737"/>
    </source>
</evidence>
<dbReference type="EMBL" id="JAPWTK010000482">
    <property type="protein sequence ID" value="KAJ8939569.1"/>
    <property type="molecule type" value="Genomic_DNA"/>
</dbReference>
<keyword evidence="4 8" id="KW-0863">Zinc-finger</keyword>
<organism evidence="10 11">
    <name type="scientific">Aromia moschata</name>
    <dbReference type="NCBI Taxonomy" id="1265417"/>
    <lineage>
        <taxon>Eukaryota</taxon>
        <taxon>Metazoa</taxon>
        <taxon>Ecdysozoa</taxon>
        <taxon>Arthropoda</taxon>
        <taxon>Hexapoda</taxon>
        <taxon>Insecta</taxon>
        <taxon>Pterygota</taxon>
        <taxon>Neoptera</taxon>
        <taxon>Endopterygota</taxon>
        <taxon>Coleoptera</taxon>
        <taxon>Polyphaga</taxon>
        <taxon>Cucujiformia</taxon>
        <taxon>Chrysomeloidea</taxon>
        <taxon>Cerambycidae</taxon>
        <taxon>Cerambycinae</taxon>
        <taxon>Callichromatini</taxon>
        <taxon>Aromia</taxon>
    </lineage>
</organism>
<keyword evidence="2" id="KW-0479">Metal-binding</keyword>
<dbReference type="GO" id="GO:0003677">
    <property type="term" value="F:DNA binding"/>
    <property type="evidence" value="ECO:0007669"/>
    <property type="project" value="UniProtKB-KW"/>
</dbReference>
<evidence type="ECO:0000256" key="8">
    <source>
        <dbReference type="PROSITE-ProRule" id="PRU00042"/>
    </source>
</evidence>
<dbReference type="Pfam" id="PF00096">
    <property type="entry name" value="zf-C2H2"/>
    <property type="match status" value="1"/>
</dbReference>
<evidence type="ECO:0000313" key="11">
    <source>
        <dbReference type="Proteomes" id="UP001162162"/>
    </source>
</evidence>
<dbReference type="PANTHER" id="PTHR24392">
    <property type="entry name" value="ZINC FINGER PROTEIN"/>
    <property type="match status" value="1"/>
</dbReference>
<reference evidence="10" key="1">
    <citation type="journal article" date="2023" name="Insect Mol. Biol.">
        <title>Genome sequencing provides insights into the evolution of gene families encoding plant cell wall-degrading enzymes in longhorned beetles.</title>
        <authorList>
            <person name="Shin N.R."/>
            <person name="Okamura Y."/>
            <person name="Kirsch R."/>
            <person name="Pauchet Y."/>
        </authorList>
    </citation>
    <scope>NUCLEOTIDE SEQUENCE</scope>
    <source>
        <strain evidence="10">AMC_N1</strain>
    </source>
</reference>